<name>W7ELF8_BIPV3</name>
<evidence type="ECO:0000313" key="2">
    <source>
        <dbReference type="Proteomes" id="UP000054337"/>
    </source>
</evidence>
<feature type="non-terminal residue" evidence="1">
    <location>
        <position position="1"/>
    </location>
</feature>
<protein>
    <submittedName>
        <fullName evidence="1">Uncharacterized protein</fullName>
    </submittedName>
</protein>
<dbReference type="GeneID" id="26260346"/>
<dbReference type="RefSeq" id="XP_014557413.1">
    <property type="nucleotide sequence ID" value="XM_014701927.1"/>
</dbReference>
<dbReference type="HOGENOM" id="CLU_2503795_0_0_1"/>
<dbReference type="Proteomes" id="UP000054337">
    <property type="component" value="Unassembled WGS sequence"/>
</dbReference>
<evidence type="ECO:0000313" key="1">
    <source>
        <dbReference type="EMBL" id="EUN27814.1"/>
    </source>
</evidence>
<reference evidence="1 2" key="1">
    <citation type="journal article" date="2013" name="PLoS Genet.">
        <title>Comparative genome structure, secondary metabolite, and effector coding capacity across Cochliobolus pathogens.</title>
        <authorList>
            <person name="Condon B.J."/>
            <person name="Leng Y."/>
            <person name="Wu D."/>
            <person name="Bushley K.E."/>
            <person name="Ohm R.A."/>
            <person name="Otillar R."/>
            <person name="Martin J."/>
            <person name="Schackwitz W."/>
            <person name="Grimwood J."/>
            <person name="MohdZainudin N."/>
            <person name="Xue C."/>
            <person name="Wang R."/>
            <person name="Manning V.A."/>
            <person name="Dhillon B."/>
            <person name="Tu Z.J."/>
            <person name="Steffenson B.J."/>
            <person name="Salamov A."/>
            <person name="Sun H."/>
            <person name="Lowry S."/>
            <person name="LaButti K."/>
            <person name="Han J."/>
            <person name="Copeland A."/>
            <person name="Lindquist E."/>
            <person name="Barry K."/>
            <person name="Schmutz J."/>
            <person name="Baker S.E."/>
            <person name="Ciuffetti L.M."/>
            <person name="Grigoriev I.V."/>
            <person name="Zhong S."/>
            <person name="Turgeon B.G."/>
        </authorList>
    </citation>
    <scope>NUCLEOTIDE SEQUENCE [LARGE SCALE GENOMIC DNA]</scope>
    <source>
        <strain evidence="1 2">FI3</strain>
    </source>
</reference>
<organism evidence="1 2">
    <name type="scientific">Bipolaris victoriae (strain FI3)</name>
    <name type="common">Victoria blight of oats agent</name>
    <name type="synonym">Cochliobolus victoriae</name>
    <dbReference type="NCBI Taxonomy" id="930091"/>
    <lineage>
        <taxon>Eukaryota</taxon>
        <taxon>Fungi</taxon>
        <taxon>Dikarya</taxon>
        <taxon>Ascomycota</taxon>
        <taxon>Pezizomycotina</taxon>
        <taxon>Dothideomycetes</taxon>
        <taxon>Pleosporomycetidae</taxon>
        <taxon>Pleosporales</taxon>
        <taxon>Pleosporineae</taxon>
        <taxon>Pleosporaceae</taxon>
        <taxon>Bipolaris</taxon>
    </lineage>
</organism>
<keyword evidence="2" id="KW-1185">Reference proteome</keyword>
<proteinExistence type="predicted"/>
<dbReference type="EMBL" id="KI968726">
    <property type="protein sequence ID" value="EUN27814.1"/>
    <property type="molecule type" value="Genomic_DNA"/>
</dbReference>
<dbReference type="AlphaFoldDB" id="W7ELF8"/>
<gene>
    <name evidence="1" type="ORF">COCVIDRAFT_97094</name>
</gene>
<sequence>VGEAVSIAAGVDAVDADGVFIVVAVVAVVAGKRGGRGGRIAAKGDRRRCAWVGEGMQGRGAERRCAVSVSVCRCTHRHTQIGLGMA</sequence>
<accession>W7ELF8</accession>